<proteinExistence type="predicted"/>
<organism evidence="1 2">
    <name type="scientific">Clavibacter capsici</name>
    <dbReference type="NCBI Taxonomy" id="1874630"/>
    <lineage>
        <taxon>Bacteria</taxon>
        <taxon>Bacillati</taxon>
        <taxon>Actinomycetota</taxon>
        <taxon>Actinomycetes</taxon>
        <taxon>Micrococcales</taxon>
        <taxon>Microbacteriaceae</taxon>
        <taxon>Clavibacter</taxon>
    </lineage>
</organism>
<evidence type="ECO:0000313" key="1">
    <source>
        <dbReference type="EMBL" id="QIS46257.1"/>
    </source>
</evidence>
<evidence type="ECO:0000313" key="2">
    <source>
        <dbReference type="Proteomes" id="UP000503164"/>
    </source>
</evidence>
<dbReference type="PANTHER" id="PTHR34822">
    <property type="entry name" value="GRPB DOMAIN PROTEIN (AFU_ORTHOLOGUE AFUA_1G01530)"/>
    <property type="match status" value="1"/>
</dbReference>
<reference evidence="1 2" key="1">
    <citation type="journal article" date="2020" name="Mol. Plant Pathol.">
        <title>Plasmid composition and the chpG gene determine the virulence level of Clavibacter capsici natural isolates in pepper.</title>
        <authorList>
            <person name="Hwang I.S."/>
            <person name="Lee H.M."/>
            <person name="Oh E.J."/>
            <person name="Lee S."/>
            <person name="Heu S."/>
            <person name="Oh C.S."/>
        </authorList>
    </citation>
    <scope>NUCLEOTIDE SEQUENCE [LARGE SCALE GENOMIC DNA]</scope>
    <source>
        <strain evidence="1 2">1101</strain>
    </source>
</reference>
<dbReference type="Gene3D" id="3.30.460.10">
    <property type="entry name" value="Beta Polymerase, domain 2"/>
    <property type="match status" value="1"/>
</dbReference>
<dbReference type="AlphaFoldDB" id="A0AAE7CCY1"/>
<dbReference type="EMBL" id="CP048049">
    <property type="protein sequence ID" value="QIS46257.1"/>
    <property type="molecule type" value="Genomic_DNA"/>
</dbReference>
<dbReference type="PANTHER" id="PTHR34822:SF1">
    <property type="entry name" value="GRPB FAMILY PROTEIN"/>
    <property type="match status" value="1"/>
</dbReference>
<gene>
    <name evidence="1" type="ORF">GW570_02805</name>
</gene>
<dbReference type="InterPro" id="IPR043519">
    <property type="entry name" value="NT_sf"/>
</dbReference>
<dbReference type="Proteomes" id="UP000503164">
    <property type="component" value="Chromosome"/>
</dbReference>
<dbReference type="SUPFAM" id="SSF81301">
    <property type="entry name" value="Nucleotidyltransferase"/>
    <property type="match status" value="1"/>
</dbReference>
<accession>A0AAE7CCY1</accession>
<dbReference type="InterPro" id="IPR007344">
    <property type="entry name" value="GrpB/CoaE"/>
</dbReference>
<dbReference type="KEGG" id="ccap:AES38_02795"/>
<protein>
    <submittedName>
        <fullName evidence="1">GrpB family protein</fullName>
    </submittedName>
</protein>
<dbReference type="Pfam" id="PF04229">
    <property type="entry name" value="GrpB"/>
    <property type="match status" value="1"/>
</dbReference>
<sequence>MDDRARRRPDVTTVEVVGGQPPLTMGLQEHDPGWAEAYLAHRRRILEAVGDAALAVEHIGSTSVPGLAAKPIVDVVVVVADVTAEEDHVERLVAAGYALRVREPGHRLVRTPARDVHVHVYEEGDPAVEAYLLLRDRLRSDAADRGLYERTKRELMTRRWETMDAYAEAKSAVIQGILGRARAAREARGSGPV</sequence>
<keyword evidence="2" id="KW-1185">Reference proteome</keyword>
<name>A0AAE7CCY1_9MICO</name>
<dbReference type="RefSeq" id="WP_053773686.1">
    <property type="nucleotide sequence ID" value="NZ_CP012573.1"/>
</dbReference>